<dbReference type="PIRSF" id="PIRSF000126">
    <property type="entry name" value="11-beta-HSD1"/>
    <property type="match status" value="1"/>
</dbReference>
<dbReference type="SMART" id="SM00822">
    <property type="entry name" value="PKS_KR"/>
    <property type="match status" value="1"/>
</dbReference>
<comment type="similarity">
    <text evidence="1">Belongs to the short-chain dehydrogenases/reductases (SDR) family.</text>
</comment>
<evidence type="ECO:0000259" key="3">
    <source>
        <dbReference type="SMART" id="SM00822"/>
    </source>
</evidence>
<evidence type="ECO:0000256" key="1">
    <source>
        <dbReference type="ARBA" id="ARBA00006484"/>
    </source>
</evidence>
<dbReference type="InterPro" id="IPR020904">
    <property type="entry name" value="Sc_DH/Rdtase_CS"/>
</dbReference>
<keyword evidence="2" id="KW-0560">Oxidoreductase</keyword>
<dbReference type="EMBL" id="CADCVS010000591">
    <property type="protein sequence ID" value="CAA9538969.1"/>
    <property type="molecule type" value="Genomic_DNA"/>
</dbReference>
<feature type="non-terminal residue" evidence="4">
    <location>
        <position position="224"/>
    </location>
</feature>
<protein>
    <submittedName>
        <fullName evidence="4">Short-chain dehydrogenase/reductase SDR</fullName>
    </submittedName>
</protein>
<accession>A0A6J4U589</accession>
<sequence length="224" mass="23454">MSLPAASTTTTVLVTGASSGIGTELARELARRGYNLTLVARRRDRLEDLARELRAAHGIRADVRPCDLGETEERDALVAELQASDLEVVGVCNNAGYGSAGRFHELPLERERQMVALNVDALHHLTGAFLPAMVARGSGAILNLASTASFQPVPGLATYAATKAFVASFSEAVHAEVQGTGVSVTSLCPGPTHTEFGERAGVGGLTESAPEFLYAQAPDVARQG</sequence>
<dbReference type="PROSITE" id="PS00061">
    <property type="entry name" value="ADH_SHORT"/>
    <property type="match status" value="1"/>
</dbReference>
<dbReference type="GO" id="GO:0016020">
    <property type="term" value="C:membrane"/>
    <property type="evidence" value="ECO:0007669"/>
    <property type="project" value="TreeGrafter"/>
</dbReference>
<gene>
    <name evidence="4" type="ORF">AVDCRST_MAG30-4536</name>
</gene>
<evidence type="ECO:0000313" key="4">
    <source>
        <dbReference type="EMBL" id="CAA9538969.1"/>
    </source>
</evidence>
<feature type="domain" description="Ketoreductase" evidence="3">
    <location>
        <begin position="10"/>
        <end position="194"/>
    </location>
</feature>
<dbReference type="InterPro" id="IPR057326">
    <property type="entry name" value="KR_dom"/>
</dbReference>
<organism evidence="4">
    <name type="scientific">uncultured Solirubrobacteraceae bacterium</name>
    <dbReference type="NCBI Taxonomy" id="1162706"/>
    <lineage>
        <taxon>Bacteria</taxon>
        <taxon>Bacillati</taxon>
        <taxon>Actinomycetota</taxon>
        <taxon>Thermoleophilia</taxon>
        <taxon>Solirubrobacterales</taxon>
        <taxon>Solirubrobacteraceae</taxon>
        <taxon>environmental samples</taxon>
    </lineage>
</organism>
<dbReference type="PRINTS" id="PR00081">
    <property type="entry name" value="GDHRDH"/>
</dbReference>
<reference evidence="4" key="1">
    <citation type="submission" date="2020-02" db="EMBL/GenBank/DDBJ databases">
        <authorList>
            <person name="Meier V. D."/>
        </authorList>
    </citation>
    <scope>NUCLEOTIDE SEQUENCE</scope>
    <source>
        <strain evidence="4">AVDCRST_MAG30</strain>
    </source>
</reference>
<dbReference type="SUPFAM" id="SSF51735">
    <property type="entry name" value="NAD(P)-binding Rossmann-fold domains"/>
    <property type="match status" value="1"/>
</dbReference>
<dbReference type="PANTHER" id="PTHR44196:SF2">
    <property type="entry name" value="SHORT-CHAIN DEHYDROGENASE-RELATED"/>
    <property type="match status" value="1"/>
</dbReference>
<dbReference type="Gene3D" id="3.40.50.720">
    <property type="entry name" value="NAD(P)-binding Rossmann-like Domain"/>
    <property type="match status" value="1"/>
</dbReference>
<dbReference type="PANTHER" id="PTHR44196">
    <property type="entry name" value="DEHYDROGENASE/REDUCTASE SDR FAMILY MEMBER 7B"/>
    <property type="match status" value="1"/>
</dbReference>
<name>A0A6J4U589_9ACTN</name>
<proteinExistence type="inferred from homology"/>
<dbReference type="InterPro" id="IPR002347">
    <property type="entry name" value="SDR_fam"/>
</dbReference>
<dbReference type="CDD" id="cd05233">
    <property type="entry name" value="SDR_c"/>
    <property type="match status" value="1"/>
</dbReference>
<dbReference type="AlphaFoldDB" id="A0A6J4U589"/>
<dbReference type="InterPro" id="IPR036291">
    <property type="entry name" value="NAD(P)-bd_dom_sf"/>
</dbReference>
<dbReference type="GO" id="GO:0016491">
    <property type="term" value="F:oxidoreductase activity"/>
    <property type="evidence" value="ECO:0007669"/>
    <property type="project" value="UniProtKB-KW"/>
</dbReference>
<evidence type="ECO:0000256" key="2">
    <source>
        <dbReference type="ARBA" id="ARBA00023002"/>
    </source>
</evidence>
<dbReference type="Pfam" id="PF00106">
    <property type="entry name" value="adh_short"/>
    <property type="match status" value="1"/>
</dbReference>